<dbReference type="EMBL" id="FUXB01000009">
    <property type="protein sequence ID" value="SKA00344.1"/>
    <property type="molecule type" value="Genomic_DNA"/>
</dbReference>
<feature type="transmembrane region" description="Helical" evidence="12">
    <location>
        <begin position="196"/>
        <end position="215"/>
    </location>
</feature>
<dbReference type="STRING" id="1123491.SAMN02745782_02061"/>
<dbReference type="AlphaFoldDB" id="A0A1T4Q9F5"/>
<dbReference type="GO" id="GO:0004888">
    <property type="term" value="F:transmembrane signaling receptor activity"/>
    <property type="evidence" value="ECO:0007669"/>
    <property type="project" value="InterPro"/>
</dbReference>
<dbReference type="SMART" id="SM00304">
    <property type="entry name" value="HAMP"/>
    <property type="match status" value="1"/>
</dbReference>
<evidence type="ECO:0000313" key="16">
    <source>
        <dbReference type="Proteomes" id="UP000190834"/>
    </source>
</evidence>
<dbReference type="PROSITE" id="PS50111">
    <property type="entry name" value="CHEMOTAXIS_TRANSDUC_2"/>
    <property type="match status" value="1"/>
</dbReference>
<dbReference type="Gene3D" id="1.10.287.950">
    <property type="entry name" value="Methyl-accepting chemotaxis protein"/>
    <property type="match status" value="1"/>
</dbReference>
<evidence type="ECO:0000313" key="15">
    <source>
        <dbReference type="EMBL" id="SKA00344.1"/>
    </source>
</evidence>
<keyword evidence="5" id="KW-0997">Cell inner membrane</keyword>
<sequence>MIGMFKLNQVKISTRLFCLSALPIISLLMVLFLSFQVAQQKDRLFDRLYQQHLLPLSDILATHSLLRQTGLDDLRRYRTGWASQNETVEKIESVLAQVGERWSAYQQQRGEAVDPLNQQADEQLEKAIQLYQQWISRAGTDAITVRILNESTFNNEINQVLVPLGETLNQLVNQQIGMAGEVQQEAASLTHSMVQFYLFGGVVWVALLVLLGWFIQHSIQQPLRQLREGIRQLAHSSDLTTQVVVQGRDEIAQTALALNTMVNHFCHLIIEIENKSVELRQNAKRMLVVSETVESKSNNQSLQTAMVTQAMEEMSQAISAVSQHTQHAQTVIIQADELSLQGANTVQQASTRIKSLASVIEHSAQIIRHLHQESAEIAQVLSVIQSIAEQTNLLALNAAIEAARAGEAGRGFAVVADEVRNLSGNTEKATRSIGDVLSRLQQGADNAVKAMQSANVQALESVDFSNQSEAVLTHIRQAFEDIAQVNHSITTASDQQASVAHQTKQSIHSLSGDTLELEQQAKQAREVSEVLSQASGELREKVHHFVTA</sequence>
<reference evidence="16" key="1">
    <citation type="submission" date="2017-02" db="EMBL/GenBank/DDBJ databases">
        <authorList>
            <person name="Varghese N."/>
            <person name="Submissions S."/>
        </authorList>
    </citation>
    <scope>NUCLEOTIDE SEQUENCE [LARGE SCALE GENOMIC DNA]</scope>
    <source>
        <strain evidence="16">DSM 19608</strain>
    </source>
</reference>
<evidence type="ECO:0000256" key="10">
    <source>
        <dbReference type="ARBA" id="ARBA00029447"/>
    </source>
</evidence>
<dbReference type="Pfam" id="PF00015">
    <property type="entry name" value="MCPsignal"/>
    <property type="match status" value="1"/>
</dbReference>
<dbReference type="InterPro" id="IPR003660">
    <property type="entry name" value="HAMP_dom"/>
</dbReference>
<dbReference type="PROSITE" id="PS50885">
    <property type="entry name" value="HAMP"/>
    <property type="match status" value="1"/>
</dbReference>
<evidence type="ECO:0000256" key="8">
    <source>
        <dbReference type="ARBA" id="ARBA00023136"/>
    </source>
</evidence>
<feature type="domain" description="Methyl-accepting transducer" evidence="13">
    <location>
        <begin position="275"/>
        <end position="511"/>
    </location>
</feature>
<keyword evidence="3" id="KW-0488">Methylation</keyword>
<dbReference type="PRINTS" id="PR00260">
    <property type="entry name" value="CHEMTRNSDUCR"/>
</dbReference>
<dbReference type="PANTHER" id="PTHR32089:SF119">
    <property type="entry name" value="METHYL-ACCEPTING CHEMOTAXIS PROTEIN CTPL"/>
    <property type="match status" value="1"/>
</dbReference>
<dbReference type="FunFam" id="1.10.287.950:FF:000001">
    <property type="entry name" value="Methyl-accepting chemotaxis sensory transducer"/>
    <property type="match status" value="1"/>
</dbReference>
<dbReference type="SMART" id="SM00283">
    <property type="entry name" value="MA"/>
    <property type="match status" value="1"/>
</dbReference>
<evidence type="ECO:0000256" key="7">
    <source>
        <dbReference type="ARBA" id="ARBA00022989"/>
    </source>
</evidence>
<comment type="subcellular location">
    <subcellularLocation>
        <location evidence="1">Cell inner membrane</location>
        <topology evidence="1">Multi-pass membrane protein</topology>
    </subcellularLocation>
</comment>
<keyword evidence="6 12" id="KW-0812">Transmembrane</keyword>
<dbReference type="Pfam" id="PF00672">
    <property type="entry name" value="HAMP"/>
    <property type="match status" value="1"/>
</dbReference>
<keyword evidence="4" id="KW-0145">Chemotaxis</keyword>
<dbReference type="OrthoDB" id="9781845at2"/>
<feature type="domain" description="HAMP" evidence="14">
    <location>
        <begin position="217"/>
        <end position="270"/>
    </location>
</feature>
<dbReference type="PANTHER" id="PTHR32089">
    <property type="entry name" value="METHYL-ACCEPTING CHEMOTAXIS PROTEIN MCPB"/>
    <property type="match status" value="1"/>
</dbReference>
<feature type="transmembrane region" description="Helical" evidence="12">
    <location>
        <begin position="12"/>
        <end position="35"/>
    </location>
</feature>
<keyword evidence="7 12" id="KW-1133">Transmembrane helix</keyword>
<evidence type="ECO:0000256" key="2">
    <source>
        <dbReference type="ARBA" id="ARBA00022475"/>
    </source>
</evidence>
<dbReference type="InterPro" id="IPR004089">
    <property type="entry name" value="MCPsignal_dom"/>
</dbReference>
<proteinExistence type="inferred from homology"/>
<evidence type="ECO:0000256" key="12">
    <source>
        <dbReference type="SAM" id="Phobius"/>
    </source>
</evidence>
<dbReference type="CDD" id="cd06225">
    <property type="entry name" value="HAMP"/>
    <property type="match status" value="1"/>
</dbReference>
<keyword evidence="16" id="KW-1185">Reference proteome</keyword>
<evidence type="ECO:0000256" key="4">
    <source>
        <dbReference type="ARBA" id="ARBA00022500"/>
    </source>
</evidence>
<evidence type="ECO:0000259" key="14">
    <source>
        <dbReference type="PROSITE" id="PS50885"/>
    </source>
</evidence>
<name>A0A1T4Q9F5_VIBCI</name>
<dbReference type="Pfam" id="PF02203">
    <property type="entry name" value="TarH"/>
    <property type="match status" value="1"/>
</dbReference>
<evidence type="ECO:0000256" key="11">
    <source>
        <dbReference type="PROSITE-ProRule" id="PRU00284"/>
    </source>
</evidence>
<organism evidence="15 16">
    <name type="scientific">Vibrio cincinnatiensis DSM 19608</name>
    <dbReference type="NCBI Taxonomy" id="1123491"/>
    <lineage>
        <taxon>Bacteria</taxon>
        <taxon>Pseudomonadati</taxon>
        <taxon>Pseudomonadota</taxon>
        <taxon>Gammaproteobacteria</taxon>
        <taxon>Vibrionales</taxon>
        <taxon>Vibrionaceae</taxon>
        <taxon>Vibrio</taxon>
    </lineage>
</organism>
<gene>
    <name evidence="15" type="ORF">SAMN02745782_02061</name>
</gene>
<evidence type="ECO:0000256" key="9">
    <source>
        <dbReference type="ARBA" id="ARBA00023224"/>
    </source>
</evidence>
<dbReference type="InterPro" id="IPR003122">
    <property type="entry name" value="Tar_rcpt_lig-bd"/>
</dbReference>
<dbReference type="InterPro" id="IPR004090">
    <property type="entry name" value="Chemotax_Me-accpt_rcpt"/>
</dbReference>
<evidence type="ECO:0000259" key="13">
    <source>
        <dbReference type="PROSITE" id="PS50111"/>
    </source>
</evidence>
<keyword evidence="9 11" id="KW-0807">Transducer</keyword>
<accession>A0A1T4Q9F5</accession>
<evidence type="ECO:0000256" key="6">
    <source>
        <dbReference type="ARBA" id="ARBA00022692"/>
    </source>
</evidence>
<evidence type="ECO:0000256" key="5">
    <source>
        <dbReference type="ARBA" id="ARBA00022519"/>
    </source>
</evidence>
<dbReference type="Proteomes" id="UP000190834">
    <property type="component" value="Unassembled WGS sequence"/>
</dbReference>
<protein>
    <submittedName>
        <fullName evidence="15">Methyl-accepting chemotaxis sensory transducer with TarH sensor</fullName>
    </submittedName>
</protein>
<dbReference type="GO" id="GO:0006935">
    <property type="term" value="P:chemotaxis"/>
    <property type="evidence" value="ECO:0007669"/>
    <property type="project" value="UniProtKB-KW"/>
</dbReference>
<dbReference type="SUPFAM" id="SSF58104">
    <property type="entry name" value="Methyl-accepting chemotaxis protein (MCP) signaling domain"/>
    <property type="match status" value="1"/>
</dbReference>
<keyword evidence="2" id="KW-1003">Cell membrane</keyword>
<dbReference type="GO" id="GO:0007165">
    <property type="term" value="P:signal transduction"/>
    <property type="evidence" value="ECO:0007669"/>
    <property type="project" value="UniProtKB-KW"/>
</dbReference>
<dbReference type="GO" id="GO:0005886">
    <property type="term" value="C:plasma membrane"/>
    <property type="evidence" value="ECO:0007669"/>
    <property type="project" value="UniProtKB-SubCell"/>
</dbReference>
<comment type="similarity">
    <text evidence="10">Belongs to the methyl-accepting chemotaxis (MCP) protein family.</text>
</comment>
<keyword evidence="8 12" id="KW-0472">Membrane</keyword>
<evidence type="ECO:0000256" key="3">
    <source>
        <dbReference type="ARBA" id="ARBA00022481"/>
    </source>
</evidence>
<evidence type="ECO:0000256" key="1">
    <source>
        <dbReference type="ARBA" id="ARBA00004429"/>
    </source>
</evidence>